<organism evidence="1 2">
    <name type="scientific">Kineosporia succinea</name>
    <dbReference type="NCBI Taxonomy" id="84632"/>
    <lineage>
        <taxon>Bacteria</taxon>
        <taxon>Bacillati</taxon>
        <taxon>Actinomycetota</taxon>
        <taxon>Actinomycetes</taxon>
        <taxon>Kineosporiales</taxon>
        <taxon>Kineosporiaceae</taxon>
        <taxon>Kineosporia</taxon>
    </lineage>
</organism>
<sequence>MLSECRRKCLRLVDAAVRHWVERVEELDDPDRVRRERLDREDLMA</sequence>
<accession>A0ABT9P8I4</accession>
<keyword evidence="2" id="KW-1185">Reference proteome</keyword>
<evidence type="ECO:0000313" key="2">
    <source>
        <dbReference type="Proteomes" id="UP001235712"/>
    </source>
</evidence>
<gene>
    <name evidence="1" type="ORF">J2S57_004748</name>
</gene>
<dbReference type="Proteomes" id="UP001235712">
    <property type="component" value="Unassembled WGS sequence"/>
</dbReference>
<comment type="caution">
    <text evidence="1">The sequence shown here is derived from an EMBL/GenBank/DDBJ whole genome shotgun (WGS) entry which is preliminary data.</text>
</comment>
<evidence type="ECO:0000313" key="1">
    <source>
        <dbReference type="EMBL" id="MDP9828999.1"/>
    </source>
</evidence>
<dbReference type="EMBL" id="JAUSQZ010000001">
    <property type="protein sequence ID" value="MDP9828999.1"/>
    <property type="molecule type" value="Genomic_DNA"/>
</dbReference>
<dbReference type="RefSeq" id="WP_307246772.1">
    <property type="nucleotide sequence ID" value="NZ_JAUSQZ010000001.1"/>
</dbReference>
<proteinExistence type="predicted"/>
<reference evidence="1 2" key="1">
    <citation type="submission" date="2023-07" db="EMBL/GenBank/DDBJ databases">
        <title>Sequencing the genomes of 1000 actinobacteria strains.</title>
        <authorList>
            <person name="Klenk H.-P."/>
        </authorList>
    </citation>
    <scope>NUCLEOTIDE SEQUENCE [LARGE SCALE GENOMIC DNA]</scope>
    <source>
        <strain evidence="1 2">DSM 44388</strain>
    </source>
</reference>
<protein>
    <submittedName>
        <fullName evidence="1">Uncharacterized protein</fullName>
    </submittedName>
</protein>
<name>A0ABT9P8I4_9ACTN</name>